<dbReference type="Pfam" id="PF02351">
    <property type="entry name" value="GDNF"/>
    <property type="match status" value="3"/>
</dbReference>
<feature type="domain" description="GDNF/GAS1" evidence="13">
    <location>
        <begin position="380"/>
        <end position="457"/>
    </location>
</feature>
<evidence type="ECO:0000259" key="13">
    <source>
        <dbReference type="SMART" id="SM00907"/>
    </source>
</evidence>
<accession>A0A3Q0EF44</accession>
<dbReference type="InterPro" id="IPR037193">
    <property type="entry name" value="GDNF_alpha"/>
</dbReference>
<keyword evidence="14" id="KW-1185">Reference proteome</keyword>
<reference evidence="15" key="1">
    <citation type="submission" date="2025-08" db="UniProtKB">
        <authorList>
            <consortium name="RefSeq"/>
        </authorList>
    </citation>
    <scope>IDENTIFICATION</scope>
</reference>
<organism evidence="14 15">
    <name type="scientific">Carlito syrichta</name>
    <name type="common">Philippine tarsier</name>
    <name type="synonym">Tarsius syrichta</name>
    <dbReference type="NCBI Taxonomy" id="1868482"/>
    <lineage>
        <taxon>Eukaryota</taxon>
        <taxon>Metazoa</taxon>
        <taxon>Chordata</taxon>
        <taxon>Craniata</taxon>
        <taxon>Vertebrata</taxon>
        <taxon>Euteleostomi</taxon>
        <taxon>Mammalia</taxon>
        <taxon>Eutheria</taxon>
        <taxon>Euarchontoglires</taxon>
        <taxon>Primates</taxon>
        <taxon>Haplorrhini</taxon>
        <taxon>Tarsiiformes</taxon>
        <taxon>Tarsiidae</taxon>
        <taxon>Carlito</taxon>
    </lineage>
</organism>
<dbReference type="GO" id="GO:0009897">
    <property type="term" value="C:external side of plasma membrane"/>
    <property type="evidence" value="ECO:0007669"/>
    <property type="project" value="TreeGrafter"/>
</dbReference>
<evidence type="ECO:0000256" key="10">
    <source>
        <dbReference type="ARBA" id="ARBA00023180"/>
    </source>
</evidence>
<dbReference type="PRINTS" id="PR01316">
    <property type="entry name" value="GDNFRECEPTOR"/>
</dbReference>
<keyword evidence="11" id="KW-0449">Lipoprotein</keyword>
<dbReference type="PANTHER" id="PTHR10269:SF4">
    <property type="entry name" value="GDNF FAMILY RECEPTOR ALPHA-2"/>
    <property type="match status" value="1"/>
</dbReference>
<evidence type="ECO:0000313" key="14">
    <source>
        <dbReference type="Proteomes" id="UP000189704"/>
    </source>
</evidence>
<evidence type="ECO:0000256" key="1">
    <source>
        <dbReference type="ARBA" id="ARBA00004609"/>
    </source>
</evidence>
<evidence type="ECO:0000256" key="7">
    <source>
        <dbReference type="ARBA" id="ARBA00023136"/>
    </source>
</evidence>
<feature type="compositionally biased region" description="Low complexity" evidence="12">
    <location>
        <begin position="721"/>
        <end position="732"/>
    </location>
</feature>
<dbReference type="AlphaFoldDB" id="A0A3Q0EF44"/>
<feature type="region of interest" description="Disordered" evidence="12">
    <location>
        <begin position="703"/>
        <end position="732"/>
    </location>
</feature>
<keyword evidence="6" id="KW-0732">Signal</keyword>
<feature type="region of interest" description="Disordered" evidence="12">
    <location>
        <begin position="255"/>
        <end position="276"/>
    </location>
</feature>
<feature type="region of interest" description="Disordered" evidence="12">
    <location>
        <begin position="84"/>
        <end position="233"/>
    </location>
</feature>
<evidence type="ECO:0000256" key="3">
    <source>
        <dbReference type="ARBA" id="ARBA00016726"/>
    </source>
</evidence>
<dbReference type="InterPro" id="IPR003504">
    <property type="entry name" value="GDNF_rcpt_a2"/>
</dbReference>
<dbReference type="InterPro" id="IPR016017">
    <property type="entry name" value="GDNF/GAS1"/>
</dbReference>
<keyword evidence="9 15" id="KW-0675">Receptor</keyword>
<dbReference type="Proteomes" id="UP000189704">
    <property type="component" value="Unplaced"/>
</dbReference>
<dbReference type="InterPro" id="IPR003438">
    <property type="entry name" value="GDNF_rcpt"/>
</dbReference>
<dbReference type="SUPFAM" id="SSF110035">
    <property type="entry name" value="GDNF receptor-like"/>
    <property type="match status" value="1"/>
</dbReference>
<dbReference type="Gene3D" id="1.10.220.110">
    <property type="entry name" value="GDNF binding domain"/>
    <property type="match status" value="1"/>
</dbReference>
<feature type="domain" description="GDNF/GAS1" evidence="13">
    <location>
        <begin position="591"/>
        <end position="687"/>
    </location>
</feature>
<dbReference type="PANTHER" id="PTHR10269">
    <property type="entry name" value="GDNF RECEPTOR ALPHA"/>
    <property type="match status" value="1"/>
</dbReference>
<evidence type="ECO:0000256" key="9">
    <source>
        <dbReference type="ARBA" id="ARBA00023170"/>
    </source>
</evidence>
<feature type="domain" description="GDNF/GAS1" evidence="13">
    <location>
        <begin position="501"/>
        <end position="581"/>
    </location>
</feature>
<dbReference type="STRING" id="1868482.ENSTSYP00000014052"/>
<keyword evidence="4" id="KW-1003">Cell membrane</keyword>
<dbReference type="CTD" id="2675"/>
<sequence>MEVAPSSFPSSYGCCRFVSDTSPRVQVNLERLLGESLPGAARTPPRHNVCARLGTACQGCARESLELPGSSSAAGDVSGGSAELGWSACMDQSPPSRLGEEDPTRSLASPEPPAASGRAPRSPAGRLSRRGARARLGPGRSRRGGGANPGSIPLAGFGQAPGNWTRGDSRLPDERRGGPTPGPGCWLRRQKDTSRRVGLTVASPGAPTAPFTPPPPAAGENRRTQDLRRCSRPAPERLAVDGAGVSGGSRLDICGGSAGRRPHRPVPPVGQGEPRAGAEEAWSGLEWLQVGTLVEPGEDDSLSSPLGVRRAVPLSRPWCALVCSGCEAPRRACILGRRTWRPSFTLVFPSHHPDETLRSLASPSSPQGPELHGWRPPVDCVRANELCAAESNCSSRYRTLRQCLAGRDRNTMLANKECQAALEVLQESPLYDCRCKRGMKKELQCLQIYWSIHLGLTEGEEFYEASPYEPVTSRLSDIFRLASIFSGTGADPVVSTRSNHCLDAAKACNLNDNCKKLRSSYISICNREISPTERCNRRKCHKALRQFFDRVPSEYTYRMLFCSCQDQACAERRRQTILPSCSYEDKEKPNCLDLRSVCRTDHLCRSRLADFHASCRASSQTVTSCPADNYQACLGSYAGMIGFDMTPNYVDSNPTGIVVSPWCSCRGSGNMEEECEKFLRDFTENPCLRNAIQAFGNGTDVNVSPKGPSFQATQAPRVEKTPSLPDDLSDSTSLGTSVITTCTSVQEQGLKANNSKELSMCFTELTTNIIPGSSNKVIKPNSGPSRARPSAALTVLSFLMLKLAL</sequence>
<proteinExistence type="inferred from homology"/>
<dbReference type="PRINTS" id="PR01318">
    <property type="entry name" value="GDNFRALPHA2"/>
</dbReference>
<feature type="compositionally biased region" description="Basic and acidic residues" evidence="12">
    <location>
        <begin position="220"/>
        <end position="233"/>
    </location>
</feature>
<dbReference type="FunFam" id="1.10.220.110:FF:000001">
    <property type="entry name" value="GDNF family receptor alpha"/>
    <property type="match status" value="1"/>
</dbReference>
<keyword evidence="5" id="KW-0336">GPI-anchor</keyword>
<keyword evidence="8" id="KW-1015">Disulfide bond</keyword>
<dbReference type="GO" id="GO:0043235">
    <property type="term" value="C:receptor complex"/>
    <property type="evidence" value="ECO:0007669"/>
    <property type="project" value="TreeGrafter"/>
</dbReference>
<keyword evidence="7" id="KW-0472">Membrane</keyword>
<evidence type="ECO:0000256" key="2">
    <source>
        <dbReference type="ARBA" id="ARBA00005961"/>
    </source>
</evidence>
<keyword evidence="10" id="KW-0325">Glycoprotein</keyword>
<comment type="subcellular location">
    <subcellularLocation>
        <location evidence="1">Cell membrane</location>
        <topology evidence="1">Lipid-anchor</topology>
        <topology evidence="1">GPI-anchor</topology>
    </subcellularLocation>
</comment>
<evidence type="ECO:0000256" key="11">
    <source>
        <dbReference type="ARBA" id="ARBA00023288"/>
    </source>
</evidence>
<feature type="compositionally biased region" description="Basic and acidic residues" evidence="12">
    <location>
        <begin position="167"/>
        <end position="177"/>
    </location>
</feature>
<name>A0A3Q0EF44_CARSF</name>
<evidence type="ECO:0000256" key="8">
    <source>
        <dbReference type="ARBA" id="ARBA00023157"/>
    </source>
</evidence>
<dbReference type="GO" id="GO:0007399">
    <property type="term" value="P:nervous system development"/>
    <property type="evidence" value="ECO:0007669"/>
    <property type="project" value="TreeGrafter"/>
</dbReference>
<protein>
    <recommendedName>
        <fullName evidence="3">GDNF family receptor alpha-2</fullName>
    </recommendedName>
</protein>
<evidence type="ECO:0000256" key="5">
    <source>
        <dbReference type="ARBA" id="ARBA00022622"/>
    </source>
</evidence>
<dbReference type="GeneID" id="103273554"/>
<comment type="similarity">
    <text evidence="2">Belongs to the GDNFR family.</text>
</comment>
<dbReference type="GO" id="GO:0016167">
    <property type="term" value="F:glial cell-derived neurotrophic factor receptor activity"/>
    <property type="evidence" value="ECO:0007669"/>
    <property type="project" value="TreeGrafter"/>
</dbReference>
<evidence type="ECO:0000313" key="15">
    <source>
        <dbReference type="RefSeq" id="XP_021574709.1"/>
    </source>
</evidence>
<evidence type="ECO:0000256" key="6">
    <source>
        <dbReference type="ARBA" id="ARBA00022729"/>
    </source>
</evidence>
<feature type="compositionally biased region" description="Low complexity" evidence="12">
    <location>
        <begin position="114"/>
        <end position="126"/>
    </location>
</feature>
<gene>
    <name evidence="15" type="primary">GFRA2</name>
</gene>
<dbReference type="RefSeq" id="XP_021574709.1">
    <property type="nucleotide sequence ID" value="XM_021719034.1"/>
</dbReference>
<evidence type="ECO:0000256" key="4">
    <source>
        <dbReference type="ARBA" id="ARBA00022475"/>
    </source>
</evidence>
<evidence type="ECO:0000256" key="12">
    <source>
        <dbReference type="SAM" id="MobiDB-lite"/>
    </source>
</evidence>
<dbReference type="KEGG" id="csyr:103273554"/>
<dbReference type="SMART" id="SM00907">
    <property type="entry name" value="GDNF"/>
    <property type="match status" value="3"/>
</dbReference>
<dbReference type="OrthoDB" id="9435188at2759"/>